<evidence type="ECO:0000313" key="5">
    <source>
        <dbReference type="EMBL" id="OMD35771.1"/>
    </source>
</evidence>
<evidence type="ECO:0000256" key="4">
    <source>
        <dbReference type="PIRSR" id="PIRSR602678-1"/>
    </source>
</evidence>
<protein>
    <recommendedName>
        <fullName evidence="2">GTP cyclohydrolase 1 type 2 homolog</fullName>
    </recommendedName>
</protein>
<evidence type="ECO:0000256" key="2">
    <source>
        <dbReference type="ARBA" id="ARBA00022112"/>
    </source>
</evidence>
<dbReference type="Gene3D" id="3.40.1390.30">
    <property type="entry name" value="NIF3 (NGG1p interacting factor 3)-like"/>
    <property type="match status" value="2"/>
</dbReference>
<dbReference type="PANTHER" id="PTHR13799:SF14">
    <property type="entry name" value="GTP CYCLOHYDROLASE 1 TYPE 2 HOMOLOG"/>
    <property type="match status" value="1"/>
</dbReference>
<feature type="binding site" evidence="4">
    <location>
        <position position="240"/>
    </location>
    <ligand>
        <name>a divalent metal cation</name>
        <dbReference type="ChEBI" id="CHEBI:60240"/>
        <label>1</label>
    </ligand>
</feature>
<proteinExistence type="inferred from homology"/>
<feature type="binding site" evidence="4">
    <location>
        <position position="71"/>
    </location>
    <ligand>
        <name>a divalent metal cation</name>
        <dbReference type="ChEBI" id="CHEBI:60240"/>
        <label>1</label>
    </ligand>
</feature>
<dbReference type="GO" id="GO:0046872">
    <property type="term" value="F:metal ion binding"/>
    <property type="evidence" value="ECO:0007669"/>
    <property type="project" value="UniProtKB-KW"/>
</dbReference>
<feature type="binding site" evidence="4">
    <location>
        <position position="236"/>
    </location>
    <ligand>
        <name>a divalent metal cation</name>
        <dbReference type="ChEBI" id="CHEBI:60240"/>
        <label>1</label>
    </ligand>
</feature>
<organism evidence="5 6">
    <name type="scientific">Paenibacillus odorifer</name>
    <dbReference type="NCBI Taxonomy" id="189426"/>
    <lineage>
        <taxon>Bacteria</taxon>
        <taxon>Bacillati</taxon>
        <taxon>Bacillota</taxon>
        <taxon>Bacilli</taxon>
        <taxon>Bacillales</taxon>
        <taxon>Paenibacillaceae</taxon>
        <taxon>Paenibacillus</taxon>
    </lineage>
</organism>
<comment type="similarity">
    <text evidence="1">Belongs to the GTP cyclohydrolase I type 2/NIF3 family.</text>
</comment>
<dbReference type="EMBL" id="MPTC01000036">
    <property type="protein sequence ID" value="OMD35771.1"/>
    <property type="molecule type" value="Genomic_DNA"/>
</dbReference>
<accession>A0A1R0XKZ6</accession>
<keyword evidence="3 4" id="KW-0479">Metal-binding</keyword>
<evidence type="ECO:0000256" key="1">
    <source>
        <dbReference type="ARBA" id="ARBA00006964"/>
    </source>
</evidence>
<gene>
    <name evidence="5" type="ORF">BSK52_26440</name>
</gene>
<dbReference type="AlphaFoldDB" id="A0A1R0XKZ6"/>
<dbReference type="Proteomes" id="UP000187439">
    <property type="component" value="Unassembled WGS sequence"/>
</dbReference>
<dbReference type="Pfam" id="PF01784">
    <property type="entry name" value="DUF34_NIF3"/>
    <property type="match status" value="1"/>
</dbReference>
<name>A0A1R0XKZ6_9BACL</name>
<dbReference type="SUPFAM" id="SSF102705">
    <property type="entry name" value="NIF3 (NGG1p interacting factor 3)-like"/>
    <property type="match status" value="1"/>
</dbReference>
<dbReference type="InterPro" id="IPR036069">
    <property type="entry name" value="DUF34/NIF3_sf"/>
</dbReference>
<evidence type="ECO:0000256" key="3">
    <source>
        <dbReference type="ARBA" id="ARBA00022723"/>
    </source>
</evidence>
<dbReference type="InterPro" id="IPR002678">
    <property type="entry name" value="DUF34/NIF3"/>
</dbReference>
<comment type="caution">
    <text evidence="5">The sequence shown here is derived from an EMBL/GenBank/DDBJ whole genome shotgun (WGS) entry which is preliminary data.</text>
</comment>
<dbReference type="GO" id="GO:0005737">
    <property type="term" value="C:cytoplasm"/>
    <property type="evidence" value="ECO:0007669"/>
    <property type="project" value="TreeGrafter"/>
</dbReference>
<dbReference type="PANTHER" id="PTHR13799">
    <property type="entry name" value="NGG1 INTERACTING FACTOR 3"/>
    <property type="match status" value="1"/>
</dbReference>
<sequence length="272" mass="30590">MKLKGRVTVNITIRTILEDLMGTEEQIEGTVDTLKPGNPETVVTGIVTAFCATQYVVERAMAMNANLLITHEGVYYSHHEISEWLEDDAVYRTKLSLIKRSEMAIFRYHDYWHRHKPDGIMVGLLRELEWSAYVDEQQPAATILTIPAMTVSEAAQYIKRKLGIPYVRVAGDLSQVCRHVGISVGYRGGGTMAIPLFNQHNLDLLIAGEGPEWETPEYVRDAVHQGRSNALIMLGHAESEAPGMKYLAEVLAEKYPTIPTYFIAEQPIYQLV</sequence>
<evidence type="ECO:0000313" key="6">
    <source>
        <dbReference type="Proteomes" id="UP000187439"/>
    </source>
</evidence>
<reference evidence="5 6" key="1">
    <citation type="submission" date="2016-10" db="EMBL/GenBank/DDBJ databases">
        <title>Paenibacillus species isolates.</title>
        <authorList>
            <person name="Beno S.M."/>
        </authorList>
    </citation>
    <scope>NUCLEOTIDE SEQUENCE [LARGE SCALE GENOMIC DNA]</scope>
    <source>
        <strain evidence="5 6">FSL H7-0710</strain>
    </source>
</reference>